<comment type="catalytic activity">
    <reaction evidence="8">
        <text>L-tryptophan + O2 = indole-3-acetamide + CO2 + H2O</text>
        <dbReference type="Rhea" id="RHEA:16165"/>
        <dbReference type="ChEBI" id="CHEBI:15377"/>
        <dbReference type="ChEBI" id="CHEBI:15379"/>
        <dbReference type="ChEBI" id="CHEBI:16031"/>
        <dbReference type="ChEBI" id="CHEBI:16526"/>
        <dbReference type="ChEBI" id="CHEBI:57912"/>
        <dbReference type="EC" id="1.13.12.3"/>
    </reaction>
</comment>
<name>A0ABR9XL31_9SPHI</name>
<evidence type="ECO:0000256" key="3">
    <source>
        <dbReference type="ARBA" id="ARBA00005833"/>
    </source>
</evidence>
<protein>
    <recommendedName>
        <fullName evidence="5">Tryptophan 2-monooxygenase</fullName>
        <ecNumber evidence="4">1.13.12.3</ecNumber>
    </recommendedName>
</protein>
<dbReference type="InterPro" id="IPR036188">
    <property type="entry name" value="FAD/NAD-bd_sf"/>
</dbReference>
<dbReference type="Gene3D" id="3.50.50.60">
    <property type="entry name" value="FAD/NAD(P)-binding domain"/>
    <property type="match status" value="1"/>
</dbReference>
<dbReference type="SUPFAM" id="SSF54373">
    <property type="entry name" value="FAD-linked reductases, C-terminal domain"/>
    <property type="match status" value="1"/>
</dbReference>
<proteinExistence type="inferred from homology"/>
<gene>
    <name evidence="10" type="ORF">IRJ18_15500</name>
</gene>
<dbReference type="InterPro" id="IPR001613">
    <property type="entry name" value="Flavin_amine_oxidase"/>
</dbReference>
<dbReference type="Proteomes" id="UP000632774">
    <property type="component" value="Unassembled WGS sequence"/>
</dbReference>
<dbReference type="SUPFAM" id="SSF51905">
    <property type="entry name" value="FAD/NAD(P)-binding domain"/>
    <property type="match status" value="1"/>
</dbReference>
<sequence length="425" mass="46854">MKNTVLIIGAGAAGLAAAYALAKSGKKVAVLEARERIGGRINTLNQTSFFDRAELGAEFVHGDLPVTFNLLKDAGIAPQTIALQMWRYRDGKFKQEEEQVEDWDEVMQKLAALKTDMPIAQFMQQNFGGEKYAAVTKSVLQFVAGYDTADPAKASAFALRKEWQNEDEDAQHRVPGGYCTLINYLARECKKHSGIIKLDAAVTDVYWDNKQVRAVTMDGVEYKAEQLIITLPLGVLQLPEEAEGAVKFHPQVPEHTEAIGQIGFGAIIKILLQFNAPFWEDEQYGGIKAPAFLFTEEKIPTWWTQDTGNALLTGWLGGGGAAELAETTNEAIWQLAMQSLANVFKLDMAELKGRLITWRVANWTADPFTRGSYAYDTVDSARARKVLNQPVDDTIFFAGEYLYDGPAMGTVEAALDSGLKVADKL</sequence>
<dbReference type="InterPro" id="IPR002937">
    <property type="entry name" value="Amino_oxidase"/>
</dbReference>
<dbReference type="PRINTS" id="PR00757">
    <property type="entry name" value="AMINEOXDASEF"/>
</dbReference>
<dbReference type="EC" id="1.13.12.3" evidence="4"/>
<dbReference type="InterPro" id="IPR050281">
    <property type="entry name" value="Flavin_monoamine_oxidase"/>
</dbReference>
<evidence type="ECO:0000256" key="2">
    <source>
        <dbReference type="ARBA" id="ARBA00004814"/>
    </source>
</evidence>
<keyword evidence="7" id="KW-0073">Auxin biosynthesis</keyword>
<comment type="pathway">
    <text evidence="2">Plant hormone metabolism; auxin biosynthesis.</text>
</comment>
<evidence type="ECO:0000313" key="10">
    <source>
        <dbReference type="EMBL" id="MBE9667779.1"/>
    </source>
</evidence>
<feature type="domain" description="Amine oxidase" evidence="9">
    <location>
        <begin position="13"/>
        <end position="424"/>
    </location>
</feature>
<dbReference type="PANTHER" id="PTHR10742:SF410">
    <property type="entry name" value="LYSINE-SPECIFIC HISTONE DEMETHYLASE 2"/>
    <property type="match status" value="1"/>
</dbReference>
<evidence type="ECO:0000256" key="5">
    <source>
        <dbReference type="ARBA" id="ARBA00017871"/>
    </source>
</evidence>
<dbReference type="Pfam" id="PF01593">
    <property type="entry name" value="Amino_oxidase"/>
    <property type="match status" value="1"/>
</dbReference>
<keyword evidence="11" id="KW-1185">Reference proteome</keyword>
<dbReference type="EMBL" id="JADFFM010000002">
    <property type="protein sequence ID" value="MBE9667779.1"/>
    <property type="molecule type" value="Genomic_DNA"/>
</dbReference>
<organism evidence="10 11">
    <name type="scientific">Mucilaginibacter boryungensis</name>
    <dbReference type="NCBI Taxonomy" id="768480"/>
    <lineage>
        <taxon>Bacteria</taxon>
        <taxon>Pseudomonadati</taxon>
        <taxon>Bacteroidota</taxon>
        <taxon>Sphingobacteriia</taxon>
        <taxon>Sphingobacteriales</taxon>
        <taxon>Sphingobacteriaceae</taxon>
        <taxon>Mucilaginibacter</taxon>
    </lineage>
</organism>
<comment type="cofactor">
    <cofactor evidence="1">
        <name>FAD</name>
        <dbReference type="ChEBI" id="CHEBI:57692"/>
    </cofactor>
</comment>
<evidence type="ECO:0000256" key="4">
    <source>
        <dbReference type="ARBA" id="ARBA00012535"/>
    </source>
</evidence>
<keyword evidence="6" id="KW-0560">Oxidoreductase</keyword>
<evidence type="ECO:0000256" key="1">
    <source>
        <dbReference type="ARBA" id="ARBA00001974"/>
    </source>
</evidence>
<accession>A0ABR9XL31</accession>
<reference evidence="10 11" key="1">
    <citation type="submission" date="2020-10" db="EMBL/GenBank/DDBJ databases">
        <title>Mucilaginibacter mali sp. nov., isolated from rhizosphere soil of apple orchard.</title>
        <authorList>
            <person name="Lee J.-S."/>
            <person name="Kim H.S."/>
            <person name="Kim J.-S."/>
        </authorList>
    </citation>
    <scope>NUCLEOTIDE SEQUENCE [LARGE SCALE GENOMIC DNA]</scope>
    <source>
        <strain evidence="10 11">KCTC 23157</strain>
    </source>
</reference>
<evidence type="ECO:0000259" key="9">
    <source>
        <dbReference type="Pfam" id="PF01593"/>
    </source>
</evidence>
<evidence type="ECO:0000313" key="11">
    <source>
        <dbReference type="Proteomes" id="UP000632774"/>
    </source>
</evidence>
<dbReference type="PANTHER" id="PTHR10742">
    <property type="entry name" value="FLAVIN MONOAMINE OXIDASE"/>
    <property type="match status" value="1"/>
</dbReference>
<comment type="similarity">
    <text evidence="3">Belongs to the tryptophan 2-monooxygenase family.</text>
</comment>
<evidence type="ECO:0000256" key="7">
    <source>
        <dbReference type="ARBA" id="ARBA00023070"/>
    </source>
</evidence>
<dbReference type="RefSeq" id="WP_194107222.1">
    <property type="nucleotide sequence ID" value="NZ_JADFFM010000002.1"/>
</dbReference>
<evidence type="ECO:0000256" key="6">
    <source>
        <dbReference type="ARBA" id="ARBA00023002"/>
    </source>
</evidence>
<evidence type="ECO:0000256" key="8">
    <source>
        <dbReference type="ARBA" id="ARBA00047321"/>
    </source>
</evidence>
<comment type="caution">
    <text evidence="10">The sequence shown here is derived from an EMBL/GenBank/DDBJ whole genome shotgun (WGS) entry which is preliminary data.</text>
</comment>